<evidence type="ECO:0000256" key="1">
    <source>
        <dbReference type="SAM" id="MobiDB-lite"/>
    </source>
</evidence>
<name>A0A813AA67_9DINO</name>
<evidence type="ECO:0000313" key="2">
    <source>
        <dbReference type="EMBL" id="CAE7857994.1"/>
    </source>
</evidence>
<dbReference type="AlphaFoldDB" id="A0A813AA67"/>
<dbReference type="Proteomes" id="UP000601435">
    <property type="component" value="Unassembled WGS sequence"/>
</dbReference>
<dbReference type="EMBL" id="CAJNJA010056233">
    <property type="protein sequence ID" value="CAE7857994.1"/>
    <property type="molecule type" value="Genomic_DNA"/>
</dbReference>
<feature type="region of interest" description="Disordered" evidence="1">
    <location>
        <begin position="1"/>
        <end position="39"/>
    </location>
</feature>
<feature type="compositionally biased region" description="Low complexity" evidence="1">
    <location>
        <begin position="30"/>
        <end position="39"/>
    </location>
</feature>
<keyword evidence="3" id="KW-1185">Reference proteome</keyword>
<sequence>MEPCPPSRRCWRRVPSPSSWPPTLDDPTAPSSRSTPWRQWPRSWRRSWASQWRTQGRVRKLVGNPFISTASANPAAPAARRIKIE</sequence>
<evidence type="ECO:0000313" key="3">
    <source>
        <dbReference type="Proteomes" id="UP000601435"/>
    </source>
</evidence>
<accession>A0A813AA67</accession>
<organism evidence="2 3">
    <name type="scientific">Symbiodinium necroappetens</name>
    <dbReference type="NCBI Taxonomy" id="1628268"/>
    <lineage>
        <taxon>Eukaryota</taxon>
        <taxon>Sar</taxon>
        <taxon>Alveolata</taxon>
        <taxon>Dinophyceae</taxon>
        <taxon>Suessiales</taxon>
        <taxon>Symbiodiniaceae</taxon>
        <taxon>Symbiodinium</taxon>
    </lineage>
</organism>
<reference evidence="2" key="1">
    <citation type="submission" date="2021-02" db="EMBL/GenBank/DDBJ databases">
        <authorList>
            <person name="Dougan E. K."/>
            <person name="Rhodes N."/>
            <person name="Thang M."/>
            <person name="Chan C."/>
        </authorList>
    </citation>
    <scope>NUCLEOTIDE SEQUENCE</scope>
</reference>
<gene>
    <name evidence="2" type="ORF">SNEC2469_LOCUS27039</name>
</gene>
<protein>
    <submittedName>
        <fullName evidence="2">Uncharacterized protein</fullName>
    </submittedName>
</protein>
<comment type="caution">
    <text evidence="2">The sequence shown here is derived from an EMBL/GenBank/DDBJ whole genome shotgun (WGS) entry which is preliminary data.</text>
</comment>
<proteinExistence type="predicted"/>